<keyword evidence="8" id="KW-0804">Transcription</keyword>
<dbReference type="InterPro" id="IPR051552">
    <property type="entry name" value="HptR"/>
</dbReference>
<dbReference type="PROSITE" id="PS00041">
    <property type="entry name" value="HTH_ARAC_FAMILY_1"/>
    <property type="match status" value="1"/>
</dbReference>
<evidence type="ECO:0000256" key="8">
    <source>
        <dbReference type="ARBA" id="ARBA00023163"/>
    </source>
</evidence>
<dbReference type="Proteomes" id="UP000095651">
    <property type="component" value="Unassembled WGS sequence"/>
</dbReference>
<dbReference type="PROSITE" id="PS01124">
    <property type="entry name" value="HTH_ARAC_FAMILY_2"/>
    <property type="match status" value="1"/>
</dbReference>
<comment type="subcellular location">
    <subcellularLocation>
        <location evidence="1">Cytoplasm</location>
    </subcellularLocation>
</comment>
<feature type="modified residue" description="4-aspartylphosphate" evidence="10">
    <location>
        <position position="55"/>
    </location>
</feature>
<dbReference type="Gene3D" id="1.10.10.60">
    <property type="entry name" value="Homeodomain-like"/>
    <property type="match status" value="2"/>
</dbReference>
<evidence type="ECO:0000256" key="2">
    <source>
        <dbReference type="ARBA" id="ARBA00018672"/>
    </source>
</evidence>
<dbReference type="SUPFAM" id="SSF46689">
    <property type="entry name" value="Homeodomain-like"/>
    <property type="match status" value="1"/>
</dbReference>
<accession>A0A174GES4</accession>
<dbReference type="RefSeq" id="WP_055656839.1">
    <property type="nucleotide sequence ID" value="NZ_CABIXC010000008.1"/>
</dbReference>
<evidence type="ECO:0000259" key="12">
    <source>
        <dbReference type="PROSITE" id="PS50110"/>
    </source>
</evidence>
<dbReference type="AlphaFoldDB" id="A0A174GES4"/>
<evidence type="ECO:0000256" key="6">
    <source>
        <dbReference type="ARBA" id="ARBA00023015"/>
    </source>
</evidence>
<dbReference type="PROSITE" id="PS50110">
    <property type="entry name" value="RESPONSE_REGULATORY"/>
    <property type="match status" value="1"/>
</dbReference>
<dbReference type="SMART" id="SM00448">
    <property type="entry name" value="REC"/>
    <property type="match status" value="1"/>
</dbReference>
<dbReference type="PANTHER" id="PTHR42713">
    <property type="entry name" value="HISTIDINE KINASE-RELATED"/>
    <property type="match status" value="1"/>
</dbReference>
<dbReference type="SUPFAM" id="SSF52172">
    <property type="entry name" value="CheY-like"/>
    <property type="match status" value="1"/>
</dbReference>
<evidence type="ECO:0000256" key="1">
    <source>
        <dbReference type="ARBA" id="ARBA00004496"/>
    </source>
</evidence>
<dbReference type="PRINTS" id="PR00032">
    <property type="entry name" value="HTHARAC"/>
</dbReference>
<keyword evidence="3" id="KW-0963">Cytoplasm</keyword>
<feature type="domain" description="HTH araC/xylS-type" evidence="11">
    <location>
        <begin position="409"/>
        <end position="508"/>
    </location>
</feature>
<dbReference type="Pfam" id="PF12833">
    <property type="entry name" value="HTH_18"/>
    <property type="match status" value="1"/>
</dbReference>
<evidence type="ECO:0000256" key="5">
    <source>
        <dbReference type="ARBA" id="ARBA00023012"/>
    </source>
</evidence>
<gene>
    <name evidence="13" type="ORF">ERS852407_03312</name>
</gene>
<dbReference type="GO" id="GO:0043565">
    <property type="term" value="F:sequence-specific DNA binding"/>
    <property type="evidence" value="ECO:0007669"/>
    <property type="project" value="InterPro"/>
</dbReference>
<evidence type="ECO:0000256" key="7">
    <source>
        <dbReference type="ARBA" id="ARBA00023125"/>
    </source>
</evidence>
<reference evidence="13 14" key="1">
    <citation type="submission" date="2015-09" db="EMBL/GenBank/DDBJ databases">
        <authorList>
            <consortium name="Pathogen Informatics"/>
        </authorList>
    </citation>
    <scope>NUCLEOTIDE SEQUENCE [LARGE SCALE GENOMIC DNA]</scope>
    <source>
        <strain evidence="13 14">2789STDY5608850</strain>
    </source>
</reference>
<dbReference type="Pfam" id="PF00072">
    <property type="entry name" value="Response_reg"/>
    <property type="match status" value="1"/>
</dbReference>
<dbReference type="GO" id="GO:0005737">
    <property type="term" value="C:cytoplasm"/>
    <property type="evidence" value="ECO:0007669"/>
    <property type="project" value="UniProtKB-SubCell"/>
</dbReference>
<dbReference type="InterPro" id="IPR009057">
    <property type="entry name" value="Homeodomain-like_sf"/>
</dbReference>
<evidence type="ECO:0000313" key="13">
    <source>
        <dbReference type="EMBL" id="CUO59420.1"/>
    </source>
</evidence>
<dbReference type="InterPro" id="IPR011006">
    <property type="entry name" value="CheY-like_superfamily"/>
</dbReference>
<dbReference type="InterPro" id="IPR018062">
    <property type="entry name" value="HTH_AraC-typ_CS"/>
</dbReference>
<dbReference type="Gene3D" id="3.40.50.2300">
    <property type="match status" value="1"/>
</dbReference>
<proteinExistence type="predicted"/>
<keyword evidence="6" id="KW-0805">Transcription regulation</keyword>
<keyword evidence="4 10" id="KW-0597">Phosphoprotein</keyword>
<evidence type="ECO:0000256" key="3">
    <source>
        <dbReference type="ARBA" id="ARBA00022490"/>
    </source>
</evidence>
<evidence type="ECO:0000256" key="4">
    <source>
        <dbReference type="ARBA" id="ARBA00022553"/>
    </source>
</evidence>
<keyword evidence="7" id="KW-0238">DNA-binding</keyword>
<dbReference type="GO" id="GO:0000160">
    <property type="term" value="P:phosphorelay signal transduction system"/>
    <property type="evidence" value="ECO:0007669"/>
    <property type="project" value="UniProtKB-KW"/>
</dbReference>
<comment type="function">
    <text evidence="9">May play the central regulatory role in sporulation. It may be an element of the effector pathway responsible for the activation of sporulation genes in response to nutritional stress. Spo0A may act in concert with spo0H (a sigma factor) to control the expression of some genes that are critical to the sporulation process.</text>
</comment>
<name>A0A174GES4_9FIRM</name>
<protein>
    <recommendedName>
        <fullName evidence="2">Stage 0 sporulation protein A homolog</fullName>
    </recommendedName>
</protein>
<dbReference type="InterPro" id="IPR020449">
    <property type="entry name" value="Tscrpt_reg_AraC-type_HTH"/>
</dbReference>
<dbReference type="EMBL" id="CYZE01000008">
    <property type="protein sequence ID" value="CUO59420.1"/>
    <property type="molecule type" value="Genomic_DNA"/>
</dbReference>
<dbReference type="GO" id="GO:0003700">
    <property type="term" value="F:DNA-binding transcription factor activity"/>
    <property type="evidence" value="ECO:0007669"/>
    <property type="project" value="InterPro"/>
</dbReference>
<dbReference type="CDD" id="cd17536">
    <property type="entry name" value="REC_YesN-like"/>
    <property type="match status" value="1"/>
</dbReference>
<organism evidence="13 14">
    <name type="scientific">Hungatella hathewayi</name>
    <dbReference type="NCBI Taxonomy" id="154046"/>
    <lineage>
        <taxon>Bacteria</taxon>
        <taxon>Bacillati</taxon>
        <taxon>Bacillota</taxon>
        <taxon>Clostridia</taxon>
        <taxon>Lachnospirales</taxon>
        <taxon>Lachnospiraceae</taxon>
        <taxon>Hungatella</taxon>
    </lineage>
</organism>
<evidence type="ECO:0000256" key="10">
    <source>
        <dbReference type="PROSITE-ProRule" id="PRU00169"/>
    </source>
</evidence>
<dbReference type="PANTHER" id="PTHR42713:SF3">
    <property type="entry name" value="TRANSCRIPTIONAL REGULATORY PROTEIN HPTR"/>
    <property type="match status" value="1"/>
</dbReference>
<dbReference type="InterPro" id="IPR018060">
    <property type="entry name" value="HTH_AraC"/>
</dbReference>
<evidence type="ECO:0000259" key="11">
    <source>
        <dbReference type="PROSITE" id="PS01124"/>
    </source>
</evidence>
<keyword evidence="5" id="KW-0902">Two-component regulatory system</keyword>
<sequence length="509" mass="58888">MYKVCFVDDEIINYQLFEKLVPWEEKGFQIVGTAADGQEALQMYERLQPDLIFMDIQLPLLDGLECVRCIREENQDVQIVIVSAYSDFSYAQKAIRYGVQDFLLKPVSRMMLNQQVDKIKKTLDSRCRQEPPRDLYSNQYTDEMNQIFACISQNTDGKMPPYKYLSEMKALYRLILRPLTGDEAPAARMKELTAGLALRPVVSEGLELIFILSGTSLYLGYGDAVPDESASQAIIEFFRENNYAAELYLWKSGESTWPLCDFLSRSYSQENYGFYEKYGSVYKLEDYPFQDTELKVPLDGLIVAALAENTPESLISLINGQFNKARLEQISPRLLKNFALDVLVKIKFCLKKFAPEESFHLMRNLRMEKIYDTVSCDVLKRFLCRRIEEAFDELDHTMRKAGKGEHAVFRANSFAELKFSDPGFSVQMAADFIGISKNYFTSLYKEKTGLGYWDYVTQLRMQKAKELLTTTDDTIGTVARQIGYESEYHFSRKFKEYTGQSPNRYRRHS</sequence>
<feature type="domain" description="Response regulatory" evidence="12">
    <location>
        <begin position="3"/>
        <end position="120"/>
    </location>
</feature>
<evidence type="ECO:0000313" key="14">
    <source>
        <dbReference type="Proteomes" id="UP000095651"/>
    </source>
</evidence>
<evidence type="ECO:0000256" key="9">
    <source>
        <dbReference type="ARBA" id="ARBA00024867"/>
    </source>
</evidence>
<dbReference type="SMART" id="SM00342">
    <property type="entry name" value="HTH_ARAC"/>
    <property type="match status" value="1"/>
</dbReference>
<dbReference type="InterPro" id="IPR001789">
    <property type="entry name" value="Sig_transdc_resp-reg_receiver"/>
</dbReference>